<name>A0A371GYF8_MUCPR</name>
<dbReference type="EMBL" id="QJKJ01004115">
    <property type="protein sequence ID" value="RDX95496.1"/>
    <property type="molecule type" value="Genomic_DNA"/>
</dbReference>
<proteinExistence type="predicted"/>
<sequence>MLIFLWRIRNKIMDNRLGILQHMHMLHMDEGTYIRSYIFKSTLLVLELKNMDETFSREHKQCHI</sequence>
<evidence type="ECO:0000313" key="1">
    <source>
        <dbReference type="EMBL" id="RDX95496.1"/>
    </source>
</evidence>
<reference evidence="1" key="1">
    <citation type="submission" date="2018-05" db="EMBL/GenBank/DDBJ databases">
        <title>Draft genome of Mucuna pruriens seed.</title>
        <authorList>
            <person name="Nnadi N.E."/>
            <person name="Vos R."/>
            <person name="Hasami M.H."/>
            <person name="Devisetty U.K."/>
            <person name="Aguiy J.C."/>
        </authorList>
    </citation>
    <scope>NUCLEOTIDE SEQUENCE [LARGE SCALE GENOMIC DNA]</scope>
    <source>
        <strain evidence="1">JCA_2017</strain>
    </source>
</reference>
<comment type="caution">
    <text evidence="1">The sequence shown here is derived from an EMBL/GenBank/DDBJ whole genome shotgun (WGS) entry which is preliminary data.</text>
</comment>
<organism evidence="1 2">
    <name type="scientific">Mucuna pruriens</name>
    <name type="common">Velvet bean</name>
    <name type="synonym">Dolichos pruriens</name>
    <dbReference type="NCBI Taxonomy" id="157652"/>
    <lineage>
        <taxon>Eukaryota</taxon>
        <taxon>Viridiplantae</taxon>
        <taxon>Streptophyta</taxon>
        <taxon>Embryophyta</taxon>
        <taxon>Tracheophyta</taxon>
        <taxon>Spermatophyta</taxon>
        <taxon>Magnoliopsida</taxon>
        <taxon>eudicotyledons</taxon>
        <taxon>Gunneridae</taxon>
        <taxon>Pentapetalae</taxon>
        <taxon>rosids</taxon>
        <taxon>fabids</taxon>
        <taxon>Fabales</taxon>
        <taxon>Fabaceae</taxon>
        <taxon>Papilionoideae</taxon>
        <taxon>50 kb inversion clade</taxon>
        <taxon>NPAAA clade</taxon>
        <taxon>indigoferoid/millettioid clade</taxon>
        <taxon>Phaseoleae</taxon>
        <taxon>Mucuna</taxon>
    </lineage>
</organism>
<feature type="non-terminal residue" evidence="1">
    <location>
        <position position="1"/>
    </location>
</feature>
<accession>A0A371GYF8</accession>
<feature type="non-terminal residue" evidence="1">
    <location>
        <position position="64"/>
    </location>
</feature>
<dbReference type="Proteomes" id="UP000257109">
    <property type="component" value="Unassembled WGS sequence"/>
</dbReference>
<keyword evidence="2" id="KW-1185">Reference proteome</keyword>
<gene>
    <name evidence="1" type="ORF">CR513_21990</name>
</gene>
<evidence type="ECO:0000313" key="2">
    <source>
        <dbReference type="Proteomes" id="UP000257109"/>
    </source>
</evidence>
<dbReference type="AlphaFoldDB" id="A0A371GYF8"/>
<protein>
    <submittedName>
        <fullName evidence="1">Uncharacterized protein</fullName>
    </submittedName>
</protein>